<organism evidence="2 3">
    <name type="scientific">Klenkia taihuensis</name>
    <dbReference type="NCBI Taxonomy" id="1225127"/>
    <lineage>
        <taxon>Bacteria</taxon>
        <taxon>Bacillati</taxon>
        <taxon>Actinomycetota</taxon>
        <taxon>Actinomycetes</taxon>
        <taxon>Geodermatophilales</taxon>
        <taxon>Geodermatophilaceae</taxon>
        <taxon>Klenkia</taxon>
    </lineage>
</organism>
<feature type="transmembrane region" description="Helical" evidence="1">
    <location>
        <begin position="12"/>
        <end position="29"/>
    </location>
</feature>
<name>A0A1I1MMM8_9ACTN</name>
<dbReference type="EMBL" id="FOMD01000002">
    <property type="protein sequence ID" value="SFC86641.1"/>
    <property type="molecule type" value="Genomic_DNA"/>
</dbReference>
<keyword evidence="1" id="KW-0472">Membrane</keyword>
<gene>
    <name evidence="2" type="ORF">SAMN05661030_1748</name>
</gene>
<keyword evidence="1" id="KW-0812">Transmembrane</keyword>
<protein>
    <submittedName>
        <fullName evidence="2">Uncharacterized protein</fullName>
    </submittedName>
</protein>
<proteinExistence type="predicted"/>
<dbReference type="AlphaFoldDB" id="A0A1I1MMM8"/>
<accession>A0A1I1MMM8</accession>
<keyword evidence="1" id="KW-1133">Transmembrane helix</keyword>
<feature type="transmembrane region" description="Helical" evidence="1">
    <location>
        <begin position="35"/>
        <end position="51"/>
    </location>
</feature>
<evidence type="ECO:0000313" key="2">
    <source>
        <dbReference type="EMBL" id="SFC86641.1"/>
    </source>
</evidence>
<reference evidence="3" key="1">
    <citation type="submission" date="2016-10" db="EMBL/GenBank/DDBJ databases">
        <authorList>
            <person name="Varghese N."/>
            <person name="Submissions S."/>
        </authorList>
    </citation>
    <scope>NUCLEOTIDE SEQUENCE [LARGE SCALE GENOMIC DNA]</scope>
    <source>
        <strain evidence="3">DSM 45962</strain>
    </source>
</reference>
<evidence type="ECO:0000313" key="3">
    <source>
        <dbReference type="Proteomes" id="UP000199022"/>
    </source>
</evidence>
<evidence type="ECO:0000256" key="1">
    <source>
        <dbReference type="SAM" id="Phobius"/>
    </source>
</evidence>
<dbReference type="Proteomes" id="UP000199022">
    <property type="component" value="Unassembled WGS sequence"/>
</dbReference>
<dbReference type="RefSeq" id="WP_165628871.1">
    <property type="nucleotide sequence ID" value="NZ_BNAC01000004.1"/>
</dbReference>
<sequence>MRRTPAEKRTLGLWTSVCLLVFLVVLLLWVGDLALQWPVLLLPVLWALISLRPRRGWS</sequence>
<dbReference type="STRING" id="1225127.SAMN05661030_1748"/>
<keyword evidence="3" id="KW-1185">Reference proteome</keyword>